<gene>
    <name evidence="3" type="ORF">ACFP5Y_09945</name>
</gene>
<comment type="caution">
    <text evidence="3">The sequence shown here is derived from an EMBL/GenBank/DDBJ whole genome shotgun (WGS) entry which is preliminary data.</text>
</comment>
<dbReference type="InterPro" id="IPR000326">
    <property type="entry name" value="PAP2/HPO"/>
</dbReference>
<dbReference type="Pfam" id="PF01569">
    <property type="entry name" value="PAP2"/>
    <property type="match status" value="1"/>
</dbReference>
<reference evidence="4" key="1">
    <citation type="journal article" date="2019" name="Int. J. Syst. Evol. Microbiol.">
        <title>The Global Catalogue of Microorganisms (GCM) 10K type strain sequencing project: providing services to taxonomists for standard genome sequencing and annotation.</title>
        <authorList>
            <consortium name="The Broad Institute Genomics Platform"/>
            <consortium name="The Broad Institute Genome Sequencing Center for Infectious Disease"/>
            <person name="Wu L."/>
            <person name="Ma J."/>
        </authorList>
    </citation>
    <scope>NUCLEOTIDE SEQUENCE [LARGE SCALE GENOMIC DNA]</scope>
    <source>
        <strain evidence="4">CCM 8933</strain>
    </source>
</reference>
<keyword evidence="1" id="KW-1133">Transmembrane helix</keyword>
<dbReference type="PANTHER" id="PTHR14969:SF13">
    <property type="entry name" value="AT30094P"/>
    <property type="match status" value="1"/>
</dbReference>
<feature type="transmembrane region" description="Helical" evidence="1">
    <location>
        <begin position="155"/>
        <end position="175"/>
    </location>
</feature>
<sequence>MKKSYYSTQLAWSWLGLFAILAILVSVNAAVLQGFDQNAFQLIATLNANTMTHFFTFVTMAASPAITIVIAIVIAAGLYVRHQRLTSLLVISTMFGGDVIAFICKEIFRRSRPTQQLLADSGYSFPSGHVFGTVLLVSILLTLSRAYLRTWPLQLGVSLLGIAWIIIVMVARVYLRDHYASDTVASVCLASGCWQMAQTWFWHWSTPVVNFFHRRQNRPLD</sequence>
<evidence type="ECO:0000259" key="2">
    <source>
        <dbReference type="SMART" id="SM00014"/>
    </source>
</evidence>
<dbReference type="InterPro" id="IPR036938">
    <property type="entry name" value="PAP2/HPO_sf"/>
</dbReference>
<evidence type="ECO:0000256" key="1">
    <source>
        <dbReference type="SAM" id="Phobius"/>
    </source>
</evidence>
<evidence type="ECO:0000313" key="4">
    <source>
        <dbReference type="Proteomes" id="UP001596282"/>
    </source>
</evidence>
<dbReference type="SMART" id="SM00014">
    <property type="entry name" value="acidPPc"/>
    <property type="match status" value="1"/>
</dbReference>
<dbReference type="Gene3D" id="1.20.144.10">
    <property type="entry name" value="Phosphatidic acid phosphatase type 2/haloperoxidase"/>
    <property type="match status" value="2"/>
</dbReference>
<organism evidence="3 4">
    <name type="scientific">Lactiplantibacillus daowaiensis</name>
    <dbReference type="NCBI Taxonomy" id="2559918"/>
    <lineage>
        <taxon>Bacteria</taxon>
        <taxon>Bacillati</taxon>
        <taxon>Bacillota</taxon>
        <taxon>Bacilli</taxon>
        <taxon>Lactobacillales</taxon>
        <taxon>Lactobacillaceae</taxon>
        <taxon>Lactiplantibacillus</taxon>
    </lineage>
</organism>
<feature type="transmembrane region" description="Helical" evidence="1">
    <location>
        <begin position="128"/>
        <end position="148"/>
    </location>
</feature>
<name>A0ABW1S138_9LACO</name>
<keyword evidence="1" id="KW-0812">Transmembrane</keyword>
<dbReference type="EMBL" id="JBHSSC010000039">
    <property type="protein sequence ID" value="MFC6181543.1"/>
    <property type="molecule type" value="Genomic_DNA"/>
</dbReference>
<dbReference type="SUPFAM" id="SSF48317">
    <property type="entry name" value="Acid phosphatase/Vanadium-dependent haloperoxidase"/>
    <property type="match status" value="1"/>
</dbReference>
<dbReference type="CDD" id="cd03392">
    <property type="entry name" value="PAP2_like_2"/>
    <property type="match status" value="1"/>
</dbReference>
<feature type="domain" description="Phosphatidic acid phosphatase type 2/haloperoxidase" evidence="2">
    <location>
        <begin position="86"/>
        <end position="198"/>
    </location>
</feature>
<protein>
    <submittedName>
        <fullName evidence="3">Phosphatase PAP2 family protein</fullName>
    </submittedName>
</protein>
<accession>A0ABW1S138</accession>
<feature type="transmembrane region" description="Helical" evidence="1">
    <location>
        <begin position="87"/>
        <end position="108"/>
    </location>
</feature>
<keyword evidence="1" id="KW-0472">Membrane</keyword>
<proteinExistence type="predicted"/>
<dbReference type="RefSeq" id="WP_171001461.1">
    <property type="nucleotide sequence ID" value="NZ_BJDJ01000011.1"/>
</dbReference>
<feature type="transmembrane region" description="Helical" evidence="1">
    <location>
        <begin position="53"/>
        <end position="80"/>
    </location>
</feature>
<keyword evidence="4" id="KW-1185">Reference proteome</keyword>
<dbReference type="Proteomes" id="UP001596282">
    <property type="component" value="Unassembled WGS sequence"/>
</dbReference>
<evidence type="ECO:0000313" key="3">
    <source>
        <dbReference type="EMBL" id="MFC6181543.1"/>
    </source>
</evidence>
<dbReference type="PANTHER" id="PTHR14969">
    <property type="entry name" value="SPHINGOSINE-1-PHOSPHATE PHOSPHOHYDROLASE"/>
    <property type="match status" value="1"/>
</dbReference>